<gene>
    <name evidence="1" type="ORF">UU78_C0042G0010</name>
</gene>
<dbReference type="InterPro" id="IPR005877">
    <property type="entry name" value="YSIRK_signal_dom"/>
</dbReference>
<sequence>MFKRILFSVGTMSVVVAAAFVGTQALLSEDVELTANTFSTGSVDLQIWDVTSATYVESTVGFTDTMLPGEPSGPHVIWLKNNGSGVDLAISAAATVSVEEINSDDVTVTLEARSADGSTSAGTPVTQTLTAWETPTALGSPNIPTDDEQRYHMTVEIAEAVTASDDDVTFDFTFTGTQVAP</sequence>
<protein>
    <submittedName>
        <fullName evidence="1">Uncharacterized protein</fullName>
    </submittedName>
</protein>
<reference evidence="1 2" key="1">
    <citation type="journal article" date="2015" name="Nature">
        <title>rRNA introns, odd ribosomes, and small enigmatic genomes across a large radiation of phyla.</title>
        <authorList>
            <person name="Brown C.T."/>
            <person name="Hug L.A."/>
            <person name="Thomas B.C."/>
            <person name="Sharon I."/>
            <person name="Castelle C.J."/>
            <person name="Singh A."/>
            <person name="Wilkins M.J."/>
            <person name="Williams K.H."/>
            <person name="Banfield J.F."/>
        </authorList>
    </citation>
    <scope>NUCLEOTIDE SEQUENCE [LARGE SCALE GENOMIC DNA]</scope>
</reference>
<dbReference type="AlphaFoldDB" id="A0A0G1A7D9"/>
<evidence type="ECO:0000313" key="1">
    <source>
        <dbReference type="EMBL" id="KKS21208.1"/>
    </source>
</evidence>
<accession>A0A0G1A7D9</accession>
<dbReference type="NCBIfam" id="TIGR01168">
    <property type="entry name" value="YSIRK_signal"/>
    <property type="match status" value="1"/>
</dbReference>
<comment type="caution">
    <text evidence="1">The sequence shown here is derived from an EMBL/GenBank/DDBJ whole genome shotgun (WGS) entry which is preliminary data.</text>
</comment>
<dbReference type="EMBL" id="LCBY01000042">
    <property type="protein sequence ID" value="KKS21208.1"/>
    <property type="molecule type" value="Genomic_DNA"/>
</dbReference>
<evidence type="ECO:0000313" key="2">
    <source>
        <dbReference type="Proteomes" id="UP000034371"/>
    </source>
</evidence>
<organism evidence="1 2">
    <name type="scientific">Candidatus Roizmanbacteria bacterium GW2011_GWC2_41_7</name>
    <dbReference type="NCBI Taxonomy" id="1618487"/>
    <lineage>
        <taxon>Bacteria</taxon>
        <taxon>Candidatus Roizmaniibacteriota</taxon>
    </lineage>
</organism>
<dbReference type="Proteomes" id="UP000034371">
    <property type="component" value="Unassembled WGS sequence"/>
</dbReference>
<name>A0A0G1A7D9_9BACT</name>
<proteinExistence type="predicted"/>